<gene>
    <name evidence="1" type="ORF">UR38_C0001G0092</name>
</gene>
<protein>
    <submittedName>
        <fullName evidence="1">Uncharacterized protein</fullName>
    </submittedName>
</protein>
<dbReference type="AlphaFoldDB" id="A0A0G0AAI5"/>
<evidence type="ECO:0000313" key="1">
    <source>
        <dbReference type="EMBL" id="KKP48296.1"/>
    </source>
</evidence>
<accession>A0A0G0AAI5</accession>
<evidence type="ECO:0000313" key="2">
    <source>
        <dbReference type="Proteomes" id="UP000033995"/>
    </source>
</evidence>
<dbReference type="EMBL" id="LBOZ01000001">
    <property type="protein sequence ID" value="KKP48296.1"/>
    <property type="molecule type" value="Genomic_DNA"/>
</dbReference>
<sequence length="33" mass="3579">MVKDLNKLAREIIESNQYLTIASSGGADRGSLQ</sequence>
<dbReference type="Proteomes" id="UP000033995">
    <property type="component" value="Unassembled WGS sequence"/>
</dbReference>
<organism evidence="1 2">
    <name type="scientific">Candidatus Woesebacteria bacterium GW2011_GWA2_33_28</name>
    <dbReference type="NCBI Taxonomy" id="1618561"/>
    <lineage>
        <taxon>Bacteria</taxon>
        <taxon>Candidatus Woeseibacteriota</taxon>
    </lineage>
</organism>
<comment type="caution">
    <text evidence="1">The sequence shown here is derived from an EMBL/GenBank/DDBJ whole genome shotgun (WGS) entry which is preliminary data.</text>
</comment>
<proteinExistence type="predicted"/>
<name>A0A0G0AAI5_9BACT</name>
<reference evidence="1 2" key="1">
    <citation type="journal article" date="2015" name="Nature">
        <title>rRNA introns, odd ribosomes, and small enigmatic genomes across a large radiation of phyla.</title>
        <authorList>
            <person name="Brown C.T."/>
            <person name="Hug L.A."/>
            <person name="Thomas B.C."/>
            <person name="Sharon I."/>
            <person name="Castelle C.J."/>
            <person name="Singh A."/>
            <person name="Wilkins M.J."/>
            <person name="Williams K.H."/>
            <person name="Banfield J.F."/>
        </authorList>
    </citation>
    <scope>NUCLEOTIDE SEQUENCE [LARGE SCALE GENOMIC DNA]</scope>
</reference>